<dbReference type="Proteomes" id="UP000324222">
    <property type="component" value="Unassembled WGS sequence"/>
</dbReference>
<evidence type="ECO:0000256" key="1">
    <source>
        <dbReference type="SAM" id="MobiDB-lite"/>
    </source>
</evidence>
<name>A0A5B7F6L9_PORTR</name>
<sequence>MEQEEKGGEEKKRKGRKEGMLRHCPSFSLHNSPPHTHTLTHQHRPTHKHTNTPRASSSPGRRRGTIKLES</sequence>
<evidence type="ECO:0000313" key="2">
    <source>
        <dbReference type="EMBL" id="MPC40693.1"/>
    </source>
</evidence>
<feature type="compositionally biased region" description="Basic residues" evidence="1">
    <location>
        <begin position="38"/>
        <end position="51"/>
    </location>
</feature>
<proteinExistence type="predicted"/>
<organism evidence="2 3">
    <name type="scientific">Portunus trituberculatus</name>
    <name type="common">Swimming crab</name>
    <name type="synonym">Neptunus trituberculatus</name>
    <dbReference type="NCBI Taxonomy" id="210409"/>
    <lineage>
        <taxon>Eukaryota</taxon>
        <taxon>Metazoa</taxon>
        <taxon>Ecdysozoa</taxon>
        <taxon>Arthropoda</taxon>
        <taxon>Crustacea</taxon>
        <taxon>Multicrustacea</taxon>
        <taxon>Malacostraca</taxon>
        <taxon>Eumalacostraca</taxon>
        <taxon>Eucarida</taxon>
        <taxon>Decapoda</taxon>
        <taxon>Pleocyemata</taxon>
        <taxon>Brachyura</taxon>
        <taxon>Eubrachyura</taxon>
        <taxon>Portunoidea</taxon>
        <taxon>Portunidae</taxon>
        <taxon>Portuninae</taxon>
        <taxon>Portunus</taxon>
    </lineage>
</organism>
<evidence type="ECO:0000313" key="3">
    <source>
        <dbReference type="Proteomes" id="UP000324222"/>
    </source>
</evidence>
<comment type="caution">
    <text evidence="2">The sequence shown here is derived from an EMBL/GenBank/DDBJ whole genome shotgun (WGS) entry which is preliminary data.</text>
</comment>
<reference evidence="2 3" key="1">
    <citation type="submission" date="2019-05" db="EMBL/GenBank/DDBJ databases">
        <title>Another draft genome of Portunus trituberculatus and its Hox gene families provides insights of decapod evolution.</title>
        <authorList>
            <person name="Jeong J.-H."/>
            <person name="Song I."/>
            <person name="Kim S."/>
            <person name="Choi T."/>
            <person name="Kim D."/>
            <person name="Ryu S."/>
            <person name="Kim W."/>
        </authorList>
    </citation>
    <scope>NUCLEOTIDE SEQUENCE [LARGE SCALE GENOMIC DNA]</scope>
    <source>
        <tissue evidence="2">Muscle</tissue>
    </source>
</reference>
<feature type="compositionally biased region" description="Basic residues" evidence="1">
    <location>
        <begin position="60"/>
        <end position="70"/>
    </location>
</feature>
<feature type="region of interest" description="Disordered" evidence="1">
    <location>
        <begin position="1"/>
        <end position="70"/>
    </location>
</feature>
<accession>A0A5B7F6L9</accession>
<keyword evidence="3" id="KW-1185">Reference proteome</keyword>
<gene>
    <name evidence="2" type="ORF">E2C01_034258</name>
</gene>
<feature type="compositionally biased region" description="Polar residues" evidence="1">
    <location>
        <begin position="28"/>
        <end position="37"/>
    </location>
</feature>
<dbReference type="EMBL" id="VSRR010004780">
    <property type="protein sequence ID" value="MPC40693.1"/>
    <property type="molecule type" value="Genomic_DNA"/>
</dbReference>
<dbReference type="AlphaFoldDB" id="A0A5B7F6L9"/>
<protein>
    <submittedName>
        <fullName evidence="2">Uncharacterized protein</fullName>
    </submittedName>
</protein>
<feature type="compositionally biased region" description="Basic and acidic residues" evidence="1">
    <location>
        <begin position="1"/>
        <end position="21"/>
    </location>
</feature>